<accession>A0A5B8MJM0</accession>
<reference evidence="2 3" key="1">
    <citation type="submission" date="2018-07" db="EMBL/GenBank/DDBJ databases">
        <title>The complete nuclear genome of the prasinophyte Chloropicon primus (CCMP1205).</title>
        <authorList>
            <person name="Pombert J.-F."/>
            <person name="Otis C."/>
            <person name="Turmel M."/>
            <person name="Lemieux C."/>
        </authorList>
    </citation>
    <scope>NUCLEOTIDE SEQUENCE [LARGE SCALE GENOMIC DNA]</scope>
    <source>
        <strain evidence="2 3">CCMP1205</strain>
    </source>
</reference>
<keyword evidence="1" id="KW-0732">Signal</keyword>
<name>A0A5B8MJM0_9CHLO</name>
<evidence type="ECO:0000256" key="1">
    <source>
        <dbReference type="SAM" id="SignalP"/>
    </source>
</evidence>
<keyword evidence="3" id="KW-1185">Reference proteome</keyword>
<gene>
    <name evidence="2" type="ORF">A3770_04p33260</name>
</gene>
<proteinExistence type="predicted"/>
<feature type="chain" id="PRO_5022712516" evidence="1">
    <location>
        <begin position="24"/>
        <end position="228"/>
    </location>
</feature>
<evidence type="ECO:0000313" key="2">
    <source>
        <dbReference type="EMBL" id="QDZ20808.1"/>
    </source>
</evidence>
<organism evidence="2 3">
    <name type="scientific">Chloropicon primus</name>
    <dbReference type="NCBI Taxonomy" id="1764295"/>
    <lineage>
        <taxon>Eukaryota</taxon>
        <taxon>Viridiplantae</taxon>
        <taxon>Chlorophyta</taxon>
        <taxon>Chloropicophyceae</taxon>
        <taxon>Chloropicales</taxon>
        <taxon>Chloropicaceae</taxon>
        <taxon>Chloropicon</taxon>
    </lineage>
</organism>
<feature type="signal peptide" evidence="1">
    <location>
        <begin position="1"/>
        <end position="23"/>
    </location>
</feature>
<protein>
    <submittedName>
        <fullName evidence="2">Uncharacterized protein</fullName>
    </submittedName>
</protein>
<sequence>MKFTTIAVSVLLAVCGGMSVAEARYSSRLLRLPRDFYDPAECNIDSQVRTLDTEWQVPLSTLVTYPCSKGYLGNLGANPNLLDDLQDAIDSLGEMSSPPAIGCGSKCDIDNGSVKGAALDPATFHQRSFESILGGRRRYRDAFFYFCNNDEAKGELGAMNKLWDNKKGAATRGVGNPNVNDGAGISACECGIIDIDGTPTEFDYGCSKCIGTVDYAVTKCYDTTEPTH</sequence>
<dbReference type="EMBL" id="CP031037">
    <property type="protein sequence ID" value="QDZ20808.1"/>
    <property type="molecule type" value="Genomic_DNA"/>
</dbReference>
<dbReference type="AlphaFoldDB" id="A0A5B8MJM0"/>
<dbReference type="Proteomes" id="UP000316726">
    <property type="component" value="Chromosome 4"/>
</dbReference>
<evidence type="ECO:0000313" key="3">
    <source>
        <dbReference type="Proteomes" id="UP000316726"/>
    </source>
</evidence>